<evidence type="ECO:0000259" key="1">
    <source>
        <dbReference type="Pfam" id="PF11716"/>
    </source>
</evidence>
<dbReference type="SUPFAM" id="SSF109854">
    <property type="entry name" value="DinB/YfiT-like putative metalloenzymes"/>
    <property type="match status" value="1"/>
</dbReference>
<dbReference type="AlphaFoldDB" id="A0AA94HLM8"/>
<dbReference type="RefSeq" id="WP_177220259.1">
    <property type="nucleotide sequence ID" value="NZ_FOZN01000002.1"/>
</dbReference>
<evidence type="ECO:0000313" key="2">
    <source>
        <dbReference type="EMBL" id="SFS08234.1"/>
    </source>
</evidence>
<dbReference type="InterPro" id="IPR034660">
    <property type="entry name" value="DinB/YfiT-like"/>
</dbReference>
<accession>A0AA94HLM8</accession>
<dbReference type="Pfam" id="PF11716">
    <property type="entry name" value="MDMPI_N"/>
    <property type="match status" value="1"/>
</dbReference>
<feature type="domain" description="Mycothiol-dependent maleylpyruvate isomerase metal-binding" evidence="1">
    <location>
        <begin position="27"/>
        <end position="156"/>
    </location>
</feature>
<gene>
    <name evidence="2" type="ORF">SAMN04487783_1069</name>
</gene>
<proteinExistence type="predicted"/>
<dbReference type="Proteomes" id="UP000198506">
    <property type="component" value="Unassembled WGS sequence"/>
</dbReference>
<comment type="caution">
    <text evidence="2">The sequence shown here is derived from an EMBL/GenBank/DDBJ whole genome shotgun (WGS) entry which is preliminary data.</text>
</comment>
<evidence type="ECO:0000313" key="3">
    <source>
        <dbReference type="Proteomes" id="UP000198506"/>
    </source>
</evidence>
<dbReference type="EMBL" id="FOZN01000002">
    <property type="protein sequence ID" value="SFS08234.1"/>
    <property type="molecule type" value="Genomic_DNA"/>
</dbReference>
<dbReference type="Gene3D" id="1.20.120.450">
    <property type="entry name" value="dinb family like domain"/>
    <property type="match status" value="1"/>
</dbReference>
<organism evidence="2 3">
    <name type="scientific">Agrococcus baldri</name>
    <dbReference type="NCBI Taxonomy" id="153730"/>
    <lineage>
        <taxon>Bacteria</taxon>
        <taxon>Bacillati</taxon>
        <taxon>Actinomycetota</taxon>
        <taxon>Actinomycetes</taxon>
        <taxon>Micrococcales</taxon>
        <taxon>Microbacteriaceae</taxon>
        <taxon>Agrococcus</taxon>
    </lineage>
</organism>
<protein>
    <submittedName>
        <fullName evidence="2">TIGR03083 family protein</fullName>
    </submittedName>
</protein>
<reference evidence="2 3" key="1">
    <citation type="submission" date="2016-10" db="EMBL/GenBank/DDBJ databases">
        <authorList>
            <person name="Varghese N."/>
            <person name="Submissions S."/>
        </authorList>
    </citation>
    <scope>NUCLEOTIDE SEQUENCE [LARGE SCALE GENOMIC DNA]</scope>
    <source>
        <strain evidence="2 3">IAM 15147</strain>
    </source>
</reference>
<sequence length="211" mass="22028">MIVHFKLAALELCTLVDRVPLERLDGPGLGEWSLRELIGHASRAISTVTDYLAAPEPAAATVQSASEYLEVVLRRQGDDEAIALRGKAAAQQLGADLPDALARLASAAIAAVDAADPERRIAIGTASTAGVGVAMPLEEYLRTRVFELTVHGIDIADAAGLEWTPPTAHLIDALHLAAVNASARHRGVEALRILTGRRPDIGLAGVMAAGG</sequence>
<dbReference type="GO" id="GO:0046872">
    <property type="term" value="F:metal ion binding"/>
    <property type="evidence" value="ECO:0007669"/>
    <property type="project" value="InterPro"/>
</dbReference>
<name>A0AA94HLM8_9MICO</name>
<dbReference type="InterPro" id="IPR024344">
    <property type="entry name" value="MDMPI_metal-binding"/>
</dbReference>
<keyword evidence="3" id="KW-1185">Reference proteome</keyword>